<dbReference type="AlphaFoldDB" id="A0A0A9BQX4"/>
<dbReference type="EMBL" id="GBRH01233332">
    <property type="protein sequence ID" value="JAD64563.1"/>
    <property type="molecule type" value="Transcribed_RNA"/>
</dbReference>
<protein>
    <submittedName>
        <fullName evidence="2">Uncharacterized protein</fullName>
    </submittedName>
</protein>
<sequence>MVVLQTCNPRTSQKPTKPDSTGRGLQHML</sequence>
<organism evidence="2">
    <name type="scientific">Arundo donax</name>
    <name type="common">Giant reed</name>
    <name type="synonym">Donax arundinaceus</name>
    <dbReference type="NCBI Taxonomy" id="35708"/>
    <lineage>
        <taxon>Eukaryota</taxon>
        <taxon>Viridiplantae</taxon>
        <taxon>Streptophyta</taxon>
        <taxon>Embryophyta</taxon>
        <taxon>Tracheophyta</taxon>
        <taxon>Spermatophyta</taxon>
        <taxon>Magnoliopsida</taxon>
        <taxon>Liliopsida</taxon>
        <taxon>Poales</taxon>
        <taxon>Poaceae</taxon>
        <taxon>PACMAD clade</taxon>
        <taxon>Arundinoideae</taxon>
        <taxon>Arundineae</taxon>
        <taxon>Arundo</taxon>
    </lineage>
</organism>
<evidence type="ECO:0000313" key="2">
    <source>
        <dbReference type="EMBL" id="JAD64563.1"/>
    </source>
</evidence>
<reference evidence="2" key="1">
    <citation type="submission" date="2014-09" db="EMBL/GenBank/DDBJ databases">
        <authorList>
            <person name="Magalhaes I.L.F."/>
            <person name="Oliveira U."/>
            <person name="Santos F.R."/>
            <person name="Vidigal T.H.D.A."/>
            <person name="Brescovit A.D."/>
            <person name="Santos A.J."/>
        </authorList>
    </citation>
    <scope>NUCLEOTIDE SEQUENCE</scope>
    <source>
        <tissue evidence="2">Shoot tissue taken approximately 20 cm above the soil surface</tissue>
    </source>
</reference>
<feature type="compositionally biased region" description="Polar residues" evidence="1">
    <location>
        <begin position="1"/>
        <end position="19"/>
    </location>
</feature>
<name>A0A0A9BQX4_ARUDO</name>
<reference evidence="2" key="2">
    <citation type="journal article" date="2015" name="Data Brief">
        <title>Shoot transcriptome of the giant reed, Arundo donax.</title>
        <authorList>
            <person name="Barrero R.A."/>
            <person name="Guerrero F.D."/>
            <person name="Moolhuijzen P."/>
            <person name="Goolsby J.A."/>
            <person name="Tidwell J."/>
            <person name="Bellgard S.E."/>
            <person name="Bellgard M.I."/>
        </authorList>
    </citation>
    <scope>NUCLEOTIDE SEQUENCE</scope>
    <source>
        <tissue evidence="2">Shoot tissue taken approximately 20 cm above the soil surface</tissue>
    </source>
</reference>
<accession>A0A0A9BQX4</accession>
<proteinExistence type="predicted"/>
<evidence type="ECO:0000256" key="1">
    <source>
        <dbReference type="SAM" id="MobiDB-lite"/>
    </source>
</evidence>
<feature type="region of interest" description="Disordered" evidence="1">
    <location>
        <begin position="1"/>
        <end position="29"/>
    </location>
</feature>